<name>A0ACB6F2P3_9PLEO</name>
<dbReference type="Proteomes" id="UP000293547">
    <property type="component" value="Unassembled WGS sequence"/>
</dbReference>
<keyword evidence="2" id="KW-1185">Reference proteome</keyword>
<dbReference type="EMBL" id="PDWZ02000023">
    <property type="protein sequence ID" value="KAB2098684.1"/>
    <property type="molecule type" value="Genomic_DNA"/>
</dbReference>
<accession>A0ACB6F2P3</accession>
<gene>
    <name evidence="1" type="ORF">AG0111_0g13087</name>
</gene>
<evidence type="ECO:0000313" key="2">
    <source>
        <dbReference type="Proteomes" id="UP000293547"/>
    </source>
</evidence>
<comment type="caution">
    <text evidence="1">The sequence shown here is derived from an EMBL/GenBank/DDBJ whole genome shotgun (WGS) entry which is preliminary data.</text>
</comment>
<proteinExistence type="predicted"/>
<protein>
    <submittedName>
        <fullName evidence="1">Uncharacterized protein</fullName>
    </submittedName>
</protein>
<organism evidence="1 2">
    <name type="scientific">Alternaria gaisen</name>
    <dbReference type="NCBI Taxonomy" id="167740"/>
    <lineage>
        <taxon>Eukaryota</taxon>
        <taxon>Fungi</taxon>
        <taxon>Dikarya</taxon>
        <taxon>Ascomycota</taxon>
        <taxon>Pezizomycotina</taxon>
        <taxon>Dothideomycetes</taxon>
        <taxon>Pleosporomycetidae</taxon>
        <taxon>Pleosporales</taxon>
        <taxon>Pleosporineae</taxon>
        <taxon>Pleosporaceae</taxon>
        <taxon>Alternaria</taxon>
        <taxon>Alternaria sect. Alternaria</taxon>
    </lineage>
</organism>
<evidence type="ECO:0000313" key="1">
    <source>
        <dbReference type="EMBL" id="KAB2098684.1"/>
    </source>
</evidence>
<reference evidence="1 2" key="1">
    <citation type="journal article" date="2019" name="bioRxiv">
        <title>Genomics, evolutionary history and diagnostics of the Alternaria alternata species group including apple and Asian pear pathotypes.</title>
        <authorList>
            <person name="Armitage A.D."/>
            <person name="Cockerton H.M."/>
            <person name="Sreenivasaprasad S."/>
            <person name="Woodhall J.W."/>
            <person name="Lane C.R."/>
            <person name="Harrison R.J."/>
            <person name="Clarkson J.P."/>
        </authorList>
    </citation>
    <scope>NUCLEOTIDE SEQUENCE [LARGE SCALE GENOMIC DNA]</scope>
    <source>
        <strain evidence="1 2">FERA 650</strain>
    </source>
</reference>
<sequence>MCSHGSVLRRQNIQTRPTRLLRLVHSDFQPIVRLVHTAQIDVENLSYATLSHCWGAALTSRLLKKLVKDYSLNVPWESLNLTFQDAIVTSLKLGIHYIWIDALCIIQDDEEDWNYEAARMTGVYLNSYLNISADASSDGTEGLFRQRDPHPLQSFVVPHWKGDSQRCASIFYTDRWWDSVAHSPLASRAWTVQEMFLAPRVLHFAQQEVHWECVELFTAESLPTLFNTIPTSDAIIRKSALRDGLPEQEKTRVLYQLWYQLVSIYSEGELTFTSDRPIAIAGLAGVFCLLLGLSESYYLSGMWRPQLEHELMWARYGHCWAPQGRRVPNVPSWSWLSLCAGLCIHHRWDDERGHEDDLITAEIVHASTTPSQTAFGPVSSGELVLRVFLCQSAIRRGNSPYYHALEDHDRTMSIDGSLLREEEHFELHLDDDVTQTIIEPVYLMLGRAEVAEDNESVSRPGSYSQSSVVSSTKSSILDGIGYECLILEQSGQLSQFRRLGYVRFEPGRYRFSDMPNEEWVKLRIYAHDLLREQFVRGKLPDGVCGMPDQMGRYEITLI</sequence>